<gene>
    <name evidence="2" type="ORF">ACO22_04955</name>
</gene>
<protein>
    <recommendedName>
        <fullName evidence="1">LYR motif-containing protein Cup1-like N-terminal domain-containing protein</fullName>
    </recommendedName>
</protein>
<dbReference type="EMBL" id="LZYO01000209">
    <property type="protein sequence ID" value="ODH25922.1"/>
    <property type="molecule type" value="Genomic_DNA"/>
</dbReference>
<organism evidence="2 3">
    <name type="scientific">Paracoccidioides brasiliensis</name>
    <dbReference type="NCBI Taxonomy" id="121759"/>
    <lineage>
        <taxon>Eukaryota</taxon>
        <taxon>Fungi</taxon>
        <taxon>Dikarya</taxon>
        <taxon>Ascomycota</taxon>
        <taxon>Pezizomycotina</taxon>
        <taxon>Eurotiomycetes</taxon>
        <taxon>Eurotiomycetidae</taxon>
        <taxon>Onygenales</taxon>
        <taxon>Ajellomycetaceae</taxon>
        <taxon>Paracoccidioides</taxon>
    </lineage>
</organism>
<evidence type="ECO:0000259" key="1">
    <source>
        <dbReference type="Pfam" id="PF20263"/>
    </source>
</evidence>
<dbReference type="InterPro" id="IPR046896">
    <property type="entry name" value="Cup1-like_N"/>
</dbReference>
<evidence type="ECO:0000313" key="3">
    <source>
        <dbReference type="Proteomes" id="UP000242814"/>
    </source>
</evidence>
<name>A0A1D2JBM7_PARBR</name>
<reference evidence="2 3" key="1">
    <citation type="submission" date="2016-06" db="EMBL/GenBank/DDBJ databases">
        <authorList>
            <person name="Kjaerup R.B."/>
            <person name="Dalgaard T.S."/>
            <person name="Juul-Madsen H.R."/>
        </authorList>
    </citation>
    <scope>NUCLEOTIDE SEQUENCE [LARGE SCALE GENOMIC DNA]</scope>
    <source>
        <strain evidence="2 3">Pb300</strain>
    </source>
</reference>
<feature type="domain" description="LYR motif-containing protein Cup1-like N-terminal" evidence="1">
    <location>
        <begin position="42"/>
        <end position="130"/>
    </location>
</feature>
<accession>A0A1D2JBM7</accession>
<dbReference type="VEuPathDB" id="FungiDB:PADG_07223"/>
<comment type="caution">
    <text evidence="2">The sequence shown here is derived from an EMBL/GenBank/DDBJ whole genome shotgun (WGS) entry which is preliminary data.</text>
</comment>
<proteinExistence type="predicted"/>
<dbReference type="Pfam" id="PF20263">
    <property type="entry name" value="LYRM2-like"/>
    <property type="match status" value="1"/>
</dbReference>
<dbReference type="Proteomes" id="UP000242814">
    <property type="component" value="Unassembled WGS sequence"/>
</dbReference>
<evidence type="ECO:0000313" key="2">
    <source>
        <dbReference type="EMBL" id="ODH25922.1"/>
    </source>
</evidence>
<sequence length="412" mass="47858">MVSQPSVTERVKLNREILDPNLRHVGIIMSLPPPQIPHWRHVYRALLRESSYLPDPIAREYMSKYVRETYRAYWPRVVPNSYTGPNGQFYLERRARKHLSLLSRANEGYLKPLQRVLMLSYGRLGRRRHVLARPFFVPNSAPNKIPFRFIIPPTCPLNWEPIPSLSALMKSQIENHRVRDIAVTPVVRQIPQPKKSIWDGHVSRRKEQKATEKWYNMIIKSILPPIPDQEWNILHDLAVGKEPWALPKRRKRLVTNEDESALDAEFLVFGPQKGHTFEPYVRGRPHIITRKLITPLWERVLLVTPRMTLDPENKKWVRYWSFAEAKYGANTESNGPLTVKFTTVATSRILIVRRSLLDERSPLGYVVISPNISTNGASAYEVPMALLALHLKSHIDSNRSEYAIEREMEIGK</sequence>
<dbReference type="AlphaFoldDB" id="A0A1D2JBM7"/>
<dbReference type="VEuPathDB" id="FungiDB:PABG_05071"/>
<dbReference type="CDD" id="cd20273">
    <property type="entry name" value="Complex1_LYR_unchar"/>
    <property type="match status" value="1"/>
</dbReference>